<feature type="domain" description="GRF-type" evidence="5">
    <location>
        <begin position="25"/>
        <end position="61"/>
    </location>
</feature>
<evidence type="ECO:0000313" key="7">
    <source>
        <dbReference type="Proteomes" id="UP001341840"/>
    </source>
</evidence>
<sequence length="106" mass="12152">MSSRANRYTHESSGSDNSSTSGERFCGYGLRAPLKVSNSVANPGREYYSCPARRCRYLMWAGPCMHGTTRFCGKNHEQYPEEHKANSYANLHLHDRVVKIENDYMR</sequence>
<evidence type="ECO:0000256" key="2">
    <source>
        <dbReference type="ARBA" id="ARBA00022771"/>
    </source>
</evidence>
<evidence type="ECO:0000256" key="3">
    <source>
        <dbReference type="ARBA" id="ARBA00022833"/>
    </source>
</evidence>
<evidence type="ECO:0000259" key="5">
    <source>
        <dbReference type="Pfam" id="PF06839"/>
    </source>
</evidence>
<dbReference type="InterPro" id="IPR010666">
    <property type="entry name" value="Znf_GRF"/>
</dbReference>
<evidence type="ECO:0000313" key="6">
    <source>
        <dbReference type="EMBL" id="MED6131645.1"/>
    </source>
</evidence>
<comment type="caution">
    <text evidence="6">The sequence shown here is derived from an EMBL/GenBank/DDBJ whole genome shotgun (WGS) entry which is preliminary data.</text>
</comment>
<organism evidence="6 7">
    <name type="scientific">Stylosanthes scabra</name>
    <dbReference type="NCBI Taxonomy" id="79078"/>
    <lineage>
        <taxon>Eukaryota</taxon>
        <taxon>Viridiplantae</taxon>
        <taxon>Streptophyta</taxon>
        <taxon>Embryophyta</taxon>
        <taxon>Tracheophyta</taxon>
        <taxon>Spermatophyta</taxon>
        <taxon>Magnoliopsida</taxon>
        <taxon>eudicotyledons</taxon>
        <taxon>Gunneridae</taxon>
        <taxon>Pentapetalae</taxon>
        <taxon>rosids</taxon>
        <taxon>fabids</taxon>
        <taxon>Fabales</taxon>
        <taxon>Fabaceae</taxon>
        <taxon>Papilionoideae</taxon>
        <taxon>50 kb inversion clade</taxon>
        <taxon>dalbergioids sensu lato</taxon>
        <taxon>Dalbergieae</taxon>
        <taxon>Pterocarpus clade</taxon>
        <taxon>Stylosanthes</taxon>
    </lineage>
</organism>
<keyword evidence="1" id="KW-0479">Metal-binding</keyword>
<keyword evidence="7" id="KW-1185">Reference proteome</keyword>
<protein>
    <recommendedName>
        <fullName evidence="5">GRF-type domain-containing protein</fullName>
    </recommendedName>
</protein>
<dbReference type="EMBL" id="JASCZI010060443">
    <property type="protein sequence ID" value="MED6131645.1"/>
    <property type="molecule type" value="Genomic_DNA"/>
</dbReference>
<dbReference type="Pfam" id="PF06839">
    <property type="entry name" value="Zn_ribbon_GRF"/>
    <property type="match status" value="1"/>
</dbReference>
<evidence type="ECO:0000256" key="1">
    <source>
        <dbReference type="ARBA" id="ARBA00022723"/>
    </source>
</evidence>
<feature type="compositionally biased region" description="Low complexity" evidence="4">
    <location>
        <begin position="12"/>
        <end position="21"/>
    </location>
</feature>
<keyword evidence="3" id="KW-0862">Zinc</keyword>
<dbReference type="Proteomes" id="UP001341840">
    <property type="component" value="Unassembled WGS sequence"/>
</dbReference>
<keyword evidence="2" id="KW-0863">Zinc-finger</keyword>
<feature type="region of interest" description="Disordered" evidence="4">
    <location>
        <begin position="1"/>
        <end position="22"/>
    </location>
</feature>
<reference evidence="6 7" key="1">
    <citation type="journal article" date="2023" name="Plants (Basel)">
        <title>Bridging the Gap: Combining Genomics and Transcriptomics Approaches to Understand Stylosanthes scabra, an Orphan Legume from the Brazilian Caatinga.</title>
        <authorList>
            <person name="Ferreira-Neto J.R.C."/>
            <person name="da Silva M.D."/>
            <person name="Binneck E."/>
            <person name="de Melo N.F."/>
            <person name="da Silva R.H."/>
            <person name="de Melo A.L.T.M."/>
            <person name="Pandolfi V."/>
            <person name="Bustamante F.O."/>
            <person name="Brasileiro-Vidal A.C."/>
            <person name="Benko-Iseppon A.M."/>
        </authorList>
    </citation>
    <scope>NUCLEOTIDE SEQUENCE [LARGE SCALE GENOMIC DNA]</scope>
    <source>
        <tissue evidence="6">Leaves</tissue>
    </source>
</reference>
<proteinExistence type="predicted"/>
<evidence type="ECO:0000256" key="4">
    <source>
        <dbReference type="SAM" id="MobiDB-lite"/>
    </source>
</evidence>
<gene>
    <name evidence="6" type="ORF">PIB30_011496</name>
</gene>
<accession>A0ABU6S6J0</accession>
<name>A0ABU6S6J0_9FABA</name>